<dbReference type="InterPro" id="IPR011704">
    <property type="entry name" value="ATPase_dyneun-rel_AAA"/>
</dbReference>
<dbReference type="SMART" id="SM00382">
    <property type="entry name" value="AAA"/>
    <property type="match status" value="1"/>
</dbReference>
<name>A0ABW0KTA1_9BACT</name>
<reference evidence="3" key="1">
    <citation type="journal article" date="2019" name="Int. J. Syst. Evol. Microbiol.">
        <title>The Global Catalogue of Microorganisms (GCM) 10K type strain sequencing project: providing services to taxonomists for standard genome sequencing and annotation.</title>
        <authorList>
            <consortium name="The Broad Institute Genomics Platform"/>
            <consortium name="The Broad Institute Genome Sequencing Center for Infectious Disease"/>
            <person name="Wu L."/>
            <person name="Ma J."/>
        </authorList>
    </citation>
    <scope>NUCLEOTIDE SEQUENCE [LARGE SCALE GENOMIC DNA]</scope>
    <source>
        <strain evidence="3">CGMCC 4.1469</strain>
    </source>
</reference>
<sequence length="704" mass="79738">MTSVSAAQWQELRERFLLRYPDFIDFSQPGRFAENELNYKRGILQRFEESGLRQRIPEMVAEGKGQEVIKALVRVKFENLITAFHFWSIQFGRTDEQACTVLRGLLETVAVPYTGPETLRPLLDATEAAGTKADWDVLKILWLFRPQDYFPVGISKMRAFAWKLDVPLAGKKRLSMEHYPPLRDFVLGFGPFMEAWKPQDPTDIQSVVWDMAYHELGQDGGNDDDDDQEEEPAAVSVVKEAAVEQHATPKGRMWVIAAGRQAQFWDEWRKEGYMALGWQIGDVSVMKSKQAILEALLETEDGGGQNDVSTIHQFAREIQPGDRVFVKQGRSRLVGWGIVESAYRYEADADYPHRRSVKWVSHEVRALPPPALAMKTLSPIPRHHAHYQTIRRLYQIDAADPGPQVAAKAAPYTREEALRDLFMPGAEMDQILAQLKRRKNVVLQGPPGVGKTFVAKRLAFLMMGERAAERVKMVQFHQSYSYEDFIQGFRPCADGGFRLHFGHFYEFCKTAEADAGNDYFFIIDEINRGNLSKIFGELMMLLEHDKRGPEFSVGLAYSNGEAEEAEEFSVPANVHVIGTMNTADKSLALVDFAMRRRFAFVSLRPQFGEAYQRWMTEVRGAPAAFVTRLVSRVKSLNEEIAADRQLGPGCCLGHSFFTPGHAVRPEEWQAWLGDVVRGEVEPLLLEYWPEDASHAELAAAALLA</sequence>
<feature type="domain" description="AAA+ ATPase" evidence="1">
    <location>
        <begin position="437"/>
        <end position="608"/>
    </location>
</feature>
<dbReference type="Proteomes" id="UP001596052">
    <property type="component" value="Unassembled WGS sequence"/>
</dbReference>
<proteinExistence type="predicted"/>
<evidence type="ECO:0000259" key="1">
    <source>
        <dbReference type="SMART" id="SM00382"/>
    </source>
</evidence>
<dbReference type="RefSeq" id="WP_377169260.1">
    <property type="nucleotide sequence ID" value="NZ_JBHSMQ010000007.1"/>
</dbReference>
<dbReference type="PANTHER" id="PTHR37291">
    <property type="entry name" value="5-METHYLCYTOSINE-SPECIFIC RESTRICTION ENZYME B"/>
    <property type="match status" value="1"/>
</dbReference>
<keyword evidence="3" id="KW-1185">Reference proteome</keyword>
<dbReference type="SUPFAM" id="SSF52540">
    <property type="entry name" value="P-loop containing nucleoside triphosphate hydrolases"/>
    <property type="match status" value="1"/>
</dbReference>
<comment type="caution">
    <text evidence="2">The sequence shown here is derived from an EMBL/GenBank/DDBJ whole genome shotgun (WGS) entry which is preliminary data.</text>
</comment>
<protein>
    <submittedName>
        <fullName evidence="2">AAA family ATPase</fullName>
    </submittedName>
</protein>
<dbReference type="Pfam" id="PF07728">
    <property type="entry name" value="AAA_5"/>
    <property type="match status" value="1"/>
</dbReference>
<evidence type="ECO:0000313" key="2">
    <source>
        <dbReference type="EMBL" id="MFC5456725.1"/>
    </source>
</evidence>
<dbReference type="InterPro" id="IPR052934">
    <property type="entry name" value="Methyl-DNA_Rec/Restrict_Enz"/>
</dbReference>
<accession>A0ABW0KTA1</accession>
<dbReference type="EMBL" id="JBHSMQ010000007">
    <property type="protein sequence ID" value="MFC5456725.1"/>
    <property type="molecule type" value="Genomic_DNA"/>
</dbReference>
<dbReference type="InterPro" id="IPR027417">
    <property type="entry name" value="P-loop_NTPase"/>
</dbReference>
<organism evidence="2 3">
    <name type="scientific">Prosthecobacter fluviatilis</name>
    <dbReference type="NCBI Taxonomy" id="445931"/>
    <lineage>
        <taxon>Bacteria</taxon>
        <taxon>Pseudomonadati</taxon>
        <taxon>Verrucomicrobiota</taxon>
        <taxon>Verrucomicrobiia</taxon>
        <taxon>Verrucomicrobiales</taxon>
        <taxon>Verrucomicrobiaceae</taxon>
        <taxon>Prosthecobacter</taxon>
    </lineage>
</organism>
<dbReference type="Gene3D" id="3.40.50.300">
    <property type="entry name" value="P-loop containing nucleotide triphosphate hydrolases"/>
    <property type="match status" value="1"/>
</dbReference>
<dbReference type="CDD" id="cd00009">
    <property type="entry name" value="AAA"/>
    <property type="match status" value="1"/>
</dbReference>
<dbReference type="PANTHER" id="PTHR37291:SF1">
    <property type="entry name" value="TYPE IV METHYL-DIRECTED RESTRICTION ENZYME ECOKMCRB SUBUNIT"/>
    <property type="match status" value="1"/>
</dbReference>
<dbReference type="InterPro" id="IPR003593">
    <property type="entry name" value="AAA+_ATPase"/>
</dbReference>
<gene>
    <name evidence="2" type="ORF">ACFQDI_17800</name>
</gene>
<evidence type="ECO:0000313" key="3">
    <source>
        <dbReference type="Proteomes" id="UP001596052"/>
    </source>
</evidence>